<dbReference type="Pfam" id="PF03372">
    <property type="entry name" value="Exo_endo_phos"/>
    <property type="match status" value="1"/>
</dbReference>
<dbReference type="InterPro" id="IPR005135">
    <property type="entry name" value="Endo/exonuclease/phosphatase"/>
</dbReference>
<keyword evidence="4" id="KW-1185">Reference proteome</keyword>
<dbReference type="Pfam" id="PF07530">
    <property type="entry name" value="PRE_C2HC"/>
    <property type="match status" value="1"/>
</dbReference>
<protein>
    <submittedName>
        <fullName evidence="3">RNA-directed DNA polymerase from transposon X-element</fullName>
    </submittedName>
</protein>
<evidence type="ECO:0000313" key="3">
    <source>
        <dbReference type="EMBL" id="GIX76447.1"/>
    </source>
</evidence>
<name>A0AAV4MVB5_CAEEX</name>
<proteinExistence type="predicted"/>
<keyword evidence="3" id="KW-0695">RNA-directed DNA polymerase</keyword>
<dbReference type="Gene3D" id="3.60.10.10">
    <property type="entry name" value="Endonuclease/exonuclease/phosphatase"/>
    <property type="match status" value="1"/>
</dbReference>
<keyword evidence="3" id="KW-0808">Transferase</keyword>
<dbReference type="AlphaFoldDB" id="A0AAV4MVB5"/>
<dbReference type="PANTHER" id="PTHR33273">
    <property type="entry name" value="DOMAIN-CONTAINING PROTEIN, PUTATIVE-RELATED"/>
    <property type="match status" value="1"/>
</dbReference>
<evidence type="ECO:0000259" key="2">
    <source>
        <dbReference type="Pfam" id="PF07530"/>
    </source>
</evidence>
<accession>A0AAV4MVB5</accession>
<comment type="caution">
    <text evidence="3">The sequence shown here is derived from an EMBL/GenBank/DDBJ whole genome shotgun (WGS) entry which is preliminary data.</text>
</comment>
<dbReference type="InterPro" id="IPR006579">
    <property type="entry name" value="Pre_C2HC_dom"/>
</dbReference>
<dbReference type="PANTHER" id="PTHR33273:SF2">
    <property type="entry name" value="ENDONUCLEASE_EXONUCLEASE_PHOSPHATASE DOMAIN-CONTAINING PROTEIN"/>
    <property type="match status" value="1"/>
</dbReference>
<dbReference type="InterPro" id="IPR036691">
    <property type="entry name" value="Endo/exonu/phosph_ase_sf"/>
</dbReference>
<organism evidence="3 4">
    <name type="scientific">Caerostris extrusa</name>
    <name type="common">Bark spider</name>
    <name type="synonym">Caerostris bankana</name>
    <dbReference type="NCBI Taxonomy" id="172846"/>
    <lineage>
        <taxon>Eukaryota</taxon>
        <taxon>Metazoa</taxon>
        <taxon>Ecdysozoa</taxon>
        <taxon>Arthropoda</taxon>
        <taxon>Chelicerata</taxon>
        <taxon>Arachnida</taxon>
        <taxon>Araneae</taxon>
        <taxon>Araneomorphae</taxon>
        <taxon>Entelegynae</taxon>
        <taxon>Araneoidea</taxon>
        <taxon>Araneidae</taxon>
        <taxon>Caerostris</taxon>
    </lineage>
</organism>
<feature type="domain" description="Pre-C2HC" evidence="2">
    <location>
        <begin position="83"/>
        <end position="144"/>
    </location>
</feature>
<reference evidence="3 4" key="1">
    <citation type="submission" date="2021-06" db="EMBL/GenBank/DDBJ databases">
        <title>Caerostris extrusa draft genome.</title>
        <authorList>
            <person name="Kono N."/>
            <person name="Arakawa K."/>
        </authorList>
    </citation>
    <scope>NUCLEOTIDE SEQUENCE [LARGE SCALE GENOMIC DNA]</scope>
</reference>
<feature type="domain" description="Endonuclease/exonuclease/phosphatase" evidence="1">
    <location>
        <begin position="249"/>
        <end position="465"/>
    </location>
</feature>
<dbReference type="EMBL" id="BPLR01002664">
    <property type="protein sequence ID" value="GIX76447.1"/>
    <property type="molecule type" value="Genomic_DNA"/>
</dbReference>
<dbReference type="Proteomes" id="UP001054945">
    <property type="component" value="Unassembled WGS sequence"/>
</dbReference>
<gene>
    <name evidence="3" type="primary">X-elementORF2_649</name>
    <name evidence="3" type="ORF">CEXT_292422</name>
</gene>
<keyword evidence="3" id="KW-0548">Nucleotidyltransferase</keyword>
<dbReference type="SUPFAM" id="SSF56219">
    <property type="entry name" value="DNase I-like"/>
    <property type="match status" value="1"/>
</dbReference>
<evidence type="ECO:0000259" key="1">
    <source>
        <dbReference type="Pfam" id="PF03372"/>
    </source>
</evidence>
<evidence type="ECO:0000313" key="4">
    <source>
        <dbReference type="Proteomes" id="UP001054945"/>
    </source>
</evidence>
<dbReference type="GO" id="GO:0003964">
    <property type="term" value="F:RNA-directed DNA polymerase activity"/>
    <property type="evidence" value="ECO:0007669"/>
    <property type="project" value="UniProtKB-KW"/>
</dbReference>
<sequence length="624" mass="71313">MIMKPANIHAFMKQLNADLNIKITCKLTTQYLKLEPDTESLHATITKFLDDTNVPYYIITPKNLRPVKAVLRGLPINTDLDAIKTELTELHFQILNIYQLKKKIDQARTPMPLFQIQLAPTSNIEQIWALDSLLFTKITVEKYNAKGGISQCHRCQLFGHSSVNCKLPIKCVKGCPKFPKLNNPANKQPAPPVTFTSNFAKPNISYSAITSHNSNSNSPTSNDTPSLLTSLKDAVFDSEILLLLQLTICTWNANGLLAKIDELKHFLDTYSPDILLIQETHLRPGTRSPQVANYTFYRTDKIFNDSIRRDLYPGGTAIFIKSHIPHHNIPSPTLNTVQTTIVQLHDHHNPFTVISTYIPPQRKTPADPNRNFFPLQDLTTLHNSFNSYFMGGDFNSHHRHWNCSRANTFGKHLLKFSTDNRLHIAAPPTPTRFGNLTPSTLDIALIKKLNFHCNADSISALTSDHNPVLFTFDHTLHTNTNLTYHIPNWAKFYTHLDQATYTPHNLNTPDGLEFSINHLTNIINSCYHATSKKILKSAKISHFSTAIRKKITLRNQLRKIWQTSRHPTDRLNYLQLNNEIHHQIRQEKNKQWNNHLSSLSTHDNSLWHTIKSIRKQTHLIPPQK</sequence>